<dbReference type="OMA" id="QHERTWS"/>
<dbReference type="InterPro" id="IPR025048">
    <property type="entry name" value="DUF3987"/>
</dbReference>
<dbReference type="EnsemblMetazoa" id="XM_038209779.1">
    <property type="protein sequence ID" value="XP_038065707.1"/>
    <property type="gene ID" value="LOC119735838"/>
</dbReference>
<evidence type="ECO:0008006" key="3">
    <source>
        <dbReference type="Google" id="ProtNLM"/>
    </source>
</evidence>
<evidence type="ECO:0000313" key="2">
    <source>
        <dbReference type="Proteomes" id="UP000887568"/>
    </source>
</evidence>
<reference evidence="1" key="1">
    <citation type="submission" date="2022-11" db="UniProtKB">
        <authorList>
            <consortium name="EnsemblMetazoa"/>
        </authorList>
    </citation>
    <scope>IDENTIFICATION</scope>
</reference>
<proteinExistence type="predicted"/>
<sequence length="495" mass="54568">MSQTKISRQREETWCSLHQRLSSMEFDLQGVFPRPVATYVQTQADSLSTCAGYVLSSILTTVCFLISLQCDVQLPHGKQKANMFTIFIGPPSTGKTQAIRAITTDPLLELFNQKDIANPMLNKCTAAGLGKKLADNKSGFIVSSEISDALGRLTKADDCDPALLCELFSGEPVTFTFATKNDQTIPSSLPFAILGGTQMQPAATLLTAFNKGQGLLDRFLIHVPQCLRPTPDDTVTAQAALQEHNFSFSDLVSAMYDILDTINTFTFTDAAKRRLSDINANIIADINNAIKNGLVPPKSKTFDFVVRLAAGIHVFVYTCSAFLDGQDNIGPPPPEIDLSSLEAALTFVEHCEAQKTVFMQVLSNMISPVLEDVRLQPSQEDVLRAIILFPGRIVTYRSFTSSGPRCLRQTTSVEFQTAITKSATYGKQFTIKVPRCKPIMVFLKKHPDTITDWQTVNEEVYRARFDAPCSVKITQNIQAAVVAHEDLPEDYFRVG</sequence>
<evidence type="ECO:0000313" key="1">
    <source>
        <dbReference type="EnsemblMetazoa" id="XP_038065707.1"/>
    </source>
</evidence>
<accession>A0A914APM9</accession>
<dbReference type="Pfam" id="PF13148">
    <property type="entry name" value="DUF3987"/>
    <property type="match status" value="1"/>
</dbReference>
<dbReference type="AlphaFoldDB" id="A0A914APM9"/>
<dbReference type="Proteomes" id="UP000887568">
    <property type="component" value="Unplaced"/>
</dbReference>
<dbReference type="OrthoDB" id="5980337at2759"/>
<keyword evidence="2" id="KW-1185">Reference proteome</keyword>
<name>A0A914APM9_PATMI</name>
<dbReference type="GeneID" id="119735838"/>
<protein>
    <recommendedName>
        <fullName evidence="3">DUF3987 domain-containing protein</fullName>
    </recommendedName>
</protein>
<organism evidence="1 2">
    <name type="scientific">Patiria miniata</name>
    <name type="common">Bat star</name>
    <name type="synonym">Asterina miniata</name>
    <dbReference type="NCBI Taxonomy" id="46514"/>
    <lineage>
        <taxon>Eukaryota</taxon>
        <taxon>Metazoa</taxon>
        <taxon>Echinodermata</taxon>
        <taxon>Eleutherozoa</taxon>
        <taxon>Asterozoa</taxon>
        <taxon>Asteroidea</taxon>
        <taxon>Valvatacea</taxon>
        <taxon>Valvatida</taxon>
        <taxon>Asterinidae</taxon>
        <taxon>Patiria</taxon>
    </lineage>
</organism>
<dbReference type="RefSeq" id="XP_038065707.1">
    <property type="nucleotide sequence ID" value="XM_038209779.1"/>
</dbReference>